<reference evidence="4" key="1">
    <citation type="journal article" date="2023" name="Mol. Phylogenet. Evol.">
        <title>Genome-scale phylogeny and comparative genomics of the fungal order Sordariales.</title>
        <authorList>
            <person name="Hensen N."/>
            <person name="Bonometti L."/>
            <person name="Westerberg I."/>
            <person name="Brannstrom I.O."/>
            <person name="Guillou S."/>
            <person name="Cros-Aarteil S."/>
            <person name="Calhoun S."/>
            <person name="Haridas S."/>
            <person name="Kuo A."/>
            <person name="Mondo S."/>
            <person name="Pangilinan J."/>
            <person name="Riley R."/>
            <person name="LaButti K."/>
            <person name="Andreopoulos B."/>
            <person name="Lipzen A."/>
            <person name="Chen C."/>
            <person name="Yan M."/>
            <person name="Daum C."/>
            <person name="Ng V."/>
            <person name="Clum A."/>
            <person name="Steindorff A."/>
            <person name="Ohm R.A."/>
            <person name="Martin F."/>
            <person name="Silar P."/>
            <person name="Natvig D.O."/>
            <person name="Lalanne C."/>
            <person name="Gautier V."/>
            <person name="Ament-Velasquez S.L."/>
            <person name="Kruys A."/>
            <person name="Hutchinson M.I."/>
            <person name="Powell A.J."/>
            <person name="Barry K."/>
            <person name="Miller A.N."/>
            <person name="Grigoriev I.V."/>
            <person name="Debuchy R."/>
            <person name="Gladieux P."/>
            <person name="Hiltunen Thoren M."/>
            <person name="Johannesson H."/>
        </authorList>
    </citation>
    <scope>NUCLEOTIDE SEQUENCE</scope>
    <source>
        <strain evidence="4">CBS 731.68</strain>
    </source>
</reference>
<name>A0AAN6U3V1_9PEZI</name>
<sequence length="296" mass="29821">MRTSHHLLLALASWLTAVYGRDAPFSYNDALGLAETDRSVGIDLAARYPVPESQCDSWVGVEMIVMVEVTEVCPEGSTVIETLTECIETLTRSICATSATDLPCYPCVMGTPLSSDTATVTVTSRSSVTEATVTLTLQLCSTCTLTTYVGTVPGYTPGAPCHRCSPYGSSSSPAPPATSSSTSSEGSGAATSFAPTTTITLISTLTRTVSLASGCPTATSSPPPGNPGLPSSATASAGCSLGSGSSSSVTPTRMPSAATTTAAPSVATAGGVRNGAGYVVLVVGWVVVGCLLLLRG</sequence>
<keyword evidence="2" id="KW-0472">Membrane</keyword>
<dbReference type="AlphaFoldDB" id="A0AAN6U3V1"/>
<keyword evidence="2" id="KW-1133">Transmembrane helix</keyword>
<evidence type="ECO:0000256" key="2">
    <source>
        <dbReference type="SAM" id="Phobius"/>
    </source>
</evidence>
<keyword evidence="3" id="KW-0732">Signal</keyword>
<evidence type="ECO:0000313" key="5">
    <source>
        <dbReference type="Proteomes" id="UP001302602"/>
    </source>
</evidence>
<dbReference type="Proteomes" id="UP001302602">
    <property type="component" value="Unassembled WGS sequence"/>
</dbReference>
<feature type="region of interest" description="Disordered" evidence="1">
    <location>
        <begin position="172"/>
        <end position="191"/>
    </location>
</feature>
<feature type="chain" id="PRO_5043022398" evidence="3">
    <location>
        <begin position="21"/>
        <end position="296"/>
    </location>
</feature>
<evidence type="ECO:0000256" key="1">
    <source>
        <dbReference type="SAM" id="MobiDB-lite"/>
    </source>
</evidence>
<proteinExistence type="predicted"/>
<feature type="transmembrane region" description="Helical" evidence="2">
    <location>
        <begin position="275"/>
        <end position="294"/>
    </location>
</feature>
<accession>A0AAN6U3V1</accession>
<keyword evidence="5" id="KW-1185">Reference proteome</keyword>
<dbReference type="RefSeq" id="XP_062648377.1">
    <property type="nucleotide sequence ID" value="XM_062787184.1"/>
</dbReference>
<dbReference type="GeneID" id="87823954"/>
<feature type="signal peptide" evidence="3">
    <location>
        <begin position="1"/>
        <end position="20"/>
    </location>
</feature>
<dbReference type="EMBL" id="MU853227">
    <property type="protein sequence ID" value="KAK4124606.1"/>
    <property type="molecule type" value="Genomic_DNA"/>
</dbReference>
<gene>
    <name evidence="4" type="ORF">N657DRAFT_399119</name>
</gene>
<organism evidence="4 5">
    <name type="scientific">Parathielavia appendiculata</name>
    <dbReference type="NCBI Taxonomy" id="2587402"/>
    <lineage>
        <taxon>Eukaryota</taxon>
        <taxon>Fungi</taxon>
        <taxon>Dikarya</taxon>
        <taxon>Ascomycota</taxon>
        <taxon>Pezizomycotina</taxon>
        <taxon>Sordariomycetes</taxon>
        <taxon>Sordariomycetidae</taxon>
        <taxon>Sordariales</taxon>
        <taxon>Chaetomiaceae</taxon>
        <taxon>Parathielavia</taxon>
    </lineage>
</organism>
<feature type="region of interest" description="Disordered" evidence="1">
    <location>
        <begin position="215"/>
        <end position="237"/>
    </location>
</feature>
<reference evidence="4" key="2">
    <citation type="submission" date="2023-05" db="EMBL/GenBank/DDBJ databases">
        <authorList>
            <consortium name="Lawrence Berkeley National Laboratory"/>
            <person name="Steindorff A."/>
            <person name="Hensen N."/>
            <person name="Bonometti L."/>
            <person name="Westerberg I."/>
            <person name="Brannstrom I.O."/>
            <person name="Guillou S."/>
            <person name="Cros-Aarteil S."/>
            <person name="Calhoun S."/>
            <person name="Haridas S."/>
            <person name="Kuo A."/>
            <person name="Mondo S."/>
            <person name="Pangilinan J."/>
            <person name="Riley R."/>
            <person name="Labutti K."/>
            <person name="Andreopoulos B."/>
            <person name="Lipzen A."/>
            <person name="Chen C."/>
            <person name="Yanf M."/>
            <person name="Daum C."/>
            <person name="Ng V."/>
            <person name="Clum A."/>
            <person name="Ohm R."/>
            <person name="Martin F."/>
            <person name="Silar P."/>
            <person name="Natvig D."/>
            <person name="Lalanne C."/>
            <person name="Gautier V."/>
            <person name="Ament-Velasquez S.L."/>
            <person name="Kruys A."/>
            <person name="Hutchinson M.I."/>
            <person name="Powell A.J."/>
            <person name="Barry K."/>
            <person name="Miller A.N."/>
            <person name="Grigoriev I.V."/>
            <person name="Debuchy R."/>
            <person name="Gladieux P."/>
            <person name="Thoren M.H."/>
            <person name="Johannesson H."/>
        </authorList>
    </citation>
    <scope>NUCLEOTIDE SEQUENCE</scope>
    <source>
        <strain evidence="4">CBS 731.68</strain>
    </source>
</reference>
<keyword evidence="2" id="KW-0812">Transmembrane</keyword>
<evidence type="ECO:0000313" key="4">
    <source>
        <dbReference type="EMBL" id="KAK4124606.1"/>
    </source>
</evidence>
<comment type="caution">
    <text evidence="4">The sequence shown here is derived from an EMBL/GenBank/DDBJ whole genome shotgun (WGS) entry which is preliminary data.</text>
</comment>
<feature type="compositionally biased region" description="Low complexity" evidence="1">
    <location>
        <begin position="228"/>
        <end position="237"/>
    </location>
</feature>
<evidence type="ECO:0000256" key="3">
    <source>
        <dbReference type="SAM" id="SignalP"/>
    </source>
</evidence>
<protein>
    <submittedName>
        <fullName evidence="4">Uncharacterized protein</fullName>
    </submittedName>
</protein>